<feature type="transmembrane region" description="Helical" evidence="1">
    <location>
        <begin position="34"/>
        <end position="54"/>
    </location>
</feature>
<keyword evidence="1" id="KW-0472">Membrane</keyword>
<gene>
    <name evidence="2" type="ORF">HF844_03910</name>
</gene>
<sequence length="125" mass="13889">MGRPSDFDTLIARGVADADRWQARRFRRLLRRGLLAVLAVLLAVGLACGVAWHARQARDRRLQVARCETRAALLAERTRDYKGGGTLPETRVDCAADPEQGLKTLNRALARLERAEDQARPSPSD</sequence>
<dbReference type="RefSeq" id="WP_168984047.1">
    <property type="nucleotide sequence ID" value="NZ_JABAGI010000003.1"/>
</dbReference>
<evidence type="ECO:0000313" key="3">
    <source>
        <dbReference type="Proteomes" id="UP000588369"/>
    </source>
</evidence>
<keyword evidence="1" id="KW-1133">Transmembrane helix</keyword>
<reference evidence="2 3" key="1">
    <citation type="submission" date="2020-04" db="EMBL/GenBank/DDBJ databases">
        <authorList>
            <person name="Hitch T.C.A."/>
            <person name="Wylensek D."/>
            <person name="Clavel T."/>
        </authorList>
    </citation>
    <scope>NUCLEOTIDE SEQUENCE [LARGE SCALE GENOMIC DNA]</scope>
    <source>
        <strain evidence="2 3">BSM-130-P53-3C</strain>
    </source>
</reference>
<comment type="caution">
    <text evidence="2">The sequence shown here is derived from an EMBL/GenBank/DDBJ whole genome shotgun (WGS) entry which is preliminary data.</text>
</comment>
<name>A0A7X9RNN0_9BIFI</name>
<evidence type="ECO:0000256" key="1">
    <source>
        <dbReference type="SAM" id="Phobius"/>
    </source>
</evidence>
<accession>A0A7X9RNN0</accession>
<evidence type="ECO:0000313" key="2">
    <source>
        <dbReference type="EMBL" id="NME61952.1"/>
    </source>
</evidence>
<keyword evidence="1" id="KW-0812">Transmembrane</keyword>
<dbReference type="EMBL" id="JABAGI010000003">
    <property type="protein sequence ID" value="NME61952.1"/>
    <property type="molecule type" value="Genomic_DNA"/>
</dbReference>
<dbReference type="AlphaFoldDB" id="A0A7X9RNN0"/>
<protein>
    <submittedName>
        <fullName evidence="2">Uncharacterized protein</fullName>
    </submittedName>
</protein>
<dbReference type="Proteomes" id="UP000588369">
    <property type="component" value="Unassembled WGS sequence"/>
</dbReference>
<proteinExistence type="predicted"/>
<organism evidence="2 3">
    <name type="scientific">Bifidobacterium thermophilum</name>
    <dbReference type="NCBI Taxonomy" id="33905"/>
    <lineage>
        <taxon>Bacteria</taxon>
        <taxon>Bacillati</taxon>
        <taxon>Actinomycetota</taxon>
        <taxon>Actinomycetes</taxon>
        <taxon>Bifidobacteriales</taxon>
        <taxon>Bifidobacteriaceae</taxon>
        <taxon>Bifidobacterium</taxon>
    </lineage>
</organism>